<dbReference type="Gene3D" id="2.60.120.260">
    <property type="entry name" value="Galactose-binding domain-like"/>
    <property type="match status" value="1"/>
</dbReference>
<feature type="signal peptide" evidence="4">
    <location>
        <begin position="1"/>
        <end position="25"/>
    </location>
</feature>
<comment type="caution">
    <text evidence="6">The sequence shown here is derived from an EMBL/GenBank/DDBJ whole genome shotgun (WGS) entry which is preliminary data.</text>
</comment>
<evidence type="ECO:0000256" key="1">
    <source>
        <dbReference type="ARBA" id="ARBA00007401"/>
    </source>
</evidence>
<keyword evidence="7" id="KW-1185">Reference proteome</keyword>
<dbReference type="InterPro" id="IPR037524">
    <property type="entry name" value="PA14/GLEYA"/>
</dbReference>
<evidence type="ECO:0000256" key="4">
    <source>
        <dbReference type="SAM" id="SignalP"/>
    </source>
</evidence>
<evidence type="ECO:0000256" key="3">
    <source>
        <dbReference type="ARBA" id="ARBA00023295"/>
    </source>
</evidence>
<feature type="domain" description="PA14" evidence="5">
    <location>
        <begin position="40"/>
        <end position="184"/>
    </location>
</feature>
<sequence>MSTTRGRTTLKHPLLLLLAALCTLAAQFAAPAPAAAEAADGRPGLRGDYYTSTGPGRFDFGELKATVVDPNIEFADLEPVFTLLTGQNDNVTVRWTGRITPEHSETYTFSAIGDNGYRLWIDGRLVIDHWVDDWDVEVVGTPIALEAGRAYDFKLEFFEHWGGSHMRLRWESPSTPKQIVPASAFTLPEGFEPPGPVTARVVESGDTAVLTFDRPLARVPKQAASHFGLTIGGTAWPVKSATLDPRDRRVLRLGLQYPIPAKAGNNLRTSYDGQGGVTYADGGEFPAYVHVLVENGSAYTLSTRWAKKVNPNRPLPEYPRPQLTRKDWSNLNGVWEFAPAREGEAPPFGRTLPERITVPFPVESTLSGIGRHEDRMWYRRTFTVPGAWQKGRVLLHLDAVDYEAVVYVNGRQVGSHKGGYDRFTVDVTDALRPHGRQELIVHVSDPSDRDRQALGKQHPNPHSIWYTTASGIWQTVWLEPVPAAYISGLRTTPDVPGKALKATVTAEGEAAAVTLTARANGRVVGTVTGAPGTELTLPVKDPILWTPERPFLYDLEVTLKDGRGRTLDKAGSYFGMRSIAIGKVDGMNRILLNGEPVFHFGPLDQGFWPDGIYTAPTDEALRFDLEQTKNLGFNAVRKHVKVESDRWFYHADRLGLLVWQDMPSRFAARSAEDNAQFEAELKRIMDQHHNSPAVVMWVPFNEGWGQYDQARIADQVKAWDPSRLVNNMSGINCCGAVDGGNGDVADYHIYVGPGDPPAPTGNRATVLGEYGGLGLLVVGHSWSGGGWGYQGEPDANALTEHYLQLNEQLKRLRSCKGLSAAIYTQITDVEIEVNGLLTYDRAILKPDAGKVRAANRAVIDGPPVAC</sequence>
<proteinExistence type="inferred from homology"/>
<dbReference type="InterPro" id="IPR013783">
    <property type="entry name" value="Ig-like_fold"/>
</dbReference>
<dbReference type="EMBL" id="VFPQ01000001">
    <property type="protein sequence ID" value="TQM77684.1"/>
    <property type="molecule type" value="Genomic_DNA"/>
</dbReference>
<reference evidence="6 7" key="1">
    <citation type="submission" date="2019-06" db="EMBL/GenBank/DDBJ databases">
        <title>Sequencing the genomes of 1000 actinobacteria strains.</title>
        <authorList>
            <person name="Klenk H.-P."/>
        </authorList>
    </citation>
    <scope>NUCLEOTIDE SEQUENCE [LARGE SCALE GENOMIC DNA]</scope>
    <source>
        <strain evidence="6 7">DSM 43186</strain>
    </source>
</reference>
<protein>
    <submittedName>
        <fullName evidence="6">Glycosyl hydrolase family 2</fullName>
    </submittedName>
</protein>
<evidence type="ECO:0000313" key="6">
    <source>
        <dbReference type="EMBL" id="TQM77684.1"/>
    </source>
</evidence>
<accession>A0A543J4C4</accession>
<dbReference type="SUPFAM" id="SSF51445">
    <property type="entry name" value="(Trans)glycosidases"/>
    <property type="match status" value="1"/>
</dbReference>
<dbReference type="PANTHER" id="PTHR42732:SF2">
    <property type="entry name" value="BETA-MANNOSIDASE"/>
    <property type="match status" value="1"/>
</dbReference>
<evidence type="ECO:0000313" key="7">
    <source>
        <dbReference type="Proteomes" id="UP000319213"/>
    </source>
</evidence>
<dbReference type="InterPro" id="IPR006102">
    <property type="entry name" value="Ig-like_GH2"/>
</dbReference>
<dbReference type="InterPro" id="IPR006103">
    <property type="entry name" value="Glyco_hydro_2_cat"/>
</dbReference>
<dbReference type="SUPFAM" id="SSF49785">
    <property type="entry name" value="Galactose-binding domain-like"/>
    <property type="match status" value="1"/>
</dbReference>
<dbReference type="InterPro" id="IPR017853">
    <property type="entry name" value="GH"/>
</dbReference>
<keyword evidence="2 6" id="KW-0378">Hydrolase</keyword>
<dbReference type="GO" id="GO:0005975">
    <property type="term" value="P:carbohydrate metabolic process"/>
    <property type="evidence" value="ECO:0007669"/>
    <property type="project" value="InterPro"/>
</dbReference>
<dbReference type="OrthoDB" id="9762066at2"/>
<feature type="chain" id="PRO_5039590508" evidence="4">
    <location>
        <begin position="26"/>
        <end position="866"/>
    </location>
</feature>
<dbReference type="SMART" id="SM00758">
    <property type="entry name" value="PA14"/>
    <property type="match status" value="1"/>
</dbReference>
<keyword evidence="3" id="KW-0326">Glycosidase</keyword>
<dbReference type="InterPro" id="IPR036156">
    <property type="entry name" value="Beta-gal/glucu_dom_sf"/>
</dbReference>
<comment type="similarity">
    <text evidence="1">Belongs to the glycosyl hydrolase 2 family.</text>
</comment>
<dbReference type="SUPFAM" id="SSF49303">
    <property type="entry name" value="beta-Galactosidase/glucuronidase domain"/>
    <property type="match status" value="1"/>
</dbReference>
<dbReference type="SUPFAM" id="SSF56988">
    <property type="entry name" value="Anthrax protective antigen"/>
    <property type="match status" value="1"/>
</dbReference>
<dbReference type="InterPro" id="IPR011658">
    <property type="entry name" value="PA14_dom"/>
</dbReference>
<dbReference type="Pfam" id="PF02836">
    <property type="entry name" value="Glyco_hydro_2_C"/>
    <property type="match status" value="1"/>
</dbReference>
<dbReference type="GO" id="GO:0004553">
    <property type="term" value="F:hydrolase activity, hydrolyzing O-glycosyl compounds"/>
    <property type="evidence" value="ECO:0007669"/>
    <property type="project" value="InterPro"/>
</dbReference>
<dbReference type="Proteomes" id="UP000319213">
    <property type="component" value="Unassembled WGS sequence"/>
</dbReference>
<evidence type="ECO:0000259" key="5">
    <source>
        <dbReference type="PROSITE" id="PS51820"/>
    </source>
</evidence>
<dbReference type="AlphaFoldDB" id="A0A543J4C4"/>
<dbReference type="Gene3D" id="2.60.40.10">
    <property type="entry name" value="Immunoglobulins"/>
    <property type="match status" value="1"/>
</dbReference>
<evidence type="ECO:0000256" key="2">
    <source>
        <dbReference type="ARBA" id="ARBA00022801"/>
    </source>
</evidence>
<dbReference type="Pfam" id="PF07691">
    <property type="entry name" value="PA14"/>
    <property type="match status" value="1"/>
</dbReference>
<dbReference type="Gene3D" id="3.20.20.80">
    <property type="entry name" value="Glycosidases"/>
    <property type="match status" value="1"/>
</dbReference>
<organism evidence="6 7">
    <name type="scientific">Thermopolyspora flexuosa</name>
    <dbReference type="NCBI Taxonomy" id="103836"/>
    <lineage>
        <taxon>Bacteria</taxon>
        <taxon>Bacillati</taxon>
        <taxon>Actinomycetota</taxon>
        <taxon>Actinomycetes</taxon>
        <taxon>Streptosporangiales</taxon>
        <taxon>Streptosporangiaceae</taxon>
        <taxon>Thermopolyspora</taxon>
    </lineage>
</organism>
<gene>
    <name evidence="6" type="ORF">FHX40_4455</name>
</gene>
<dbReference type="Pfam" id="PF00703">
    <property type="entry name" value="Glyco_hydro_2"/>
    <property type="match status" value="1"/>
</dbReference>
<keyword evidence="4" id="KW-0732">Signal</keyword>
<dbReference type="Gene3D" id="3.90.182.10">
    <property type="entry name" value="Toxin - Anthrax Protective Antigen,domain 1"/>
    <property type="match status" value="1"/>
</dbReference>
<dbReference type="PROSITE" id="PS51820">
    <property type="entry name" value="PA14"/>
    <property type="match status" value="1"/>
</dbReference>
<dbReference type="Pfam" id="PF22666">
    <property type="entry name" value="Glyco_hydro_2_N2"/>
    <property type="match status" value="1"/>
</dbReference>
<dbReference type="PANTHER" id="PTHR42732">
    <property type="entry name" value="BETA-GALACTOSIDASE"/>
    <property type="match status" value="1"/>
</dbReference>
<dbReference type="InterPro" id="IPR051913">
    <property type="entry name" value="GH2_Domain-Containing"/>
</dbReference>
<dbReference type="RefSeq" id="WP_142261379.1">
    <property type="nucleotide sequence ID" value="NZ_BMPV01000002.1"/>
</dbReference>
<name>A0A543J4C4_9ACTN</name>
<dbReference type="InterPro" id="IPR054593">
    <property type="entry name" value="Beta-mannosidase-like_N2"/>
</dbReference>
<dbReference type="InterPro" id="IPR008979">
    <property type="entry name" value="Galactose-bd-like_sf"/>
</dbReference>